<evidence type="ECO:0000313" key="2">
    <source>
        <dbReference type="EMBL" id="KAA0680764.1"/>
    </source>
</evidence>
<organism evidence="2 3">
    <name type="scientific">Roseomonas genomospecies 6</name>
    <dbReference type="NCBI Taxonomy" id="214106"/>
    <lineage>
        <taxon>Bacteria</taxon>
        <taxon>Pseudomonadati</taxon>
        <taxon>Pseudomonadota</taxon>
        <taxon>Alphaproteobacteria</taxon>
        <taxon>Acetobacterales</taxon>
        <taxon>Roseomonadaceae</taxon>
        <taxon>Roseomonas</taxon>
    </lineage>
</organism>
<dbReference type="RefSeq" id="WP_149469338.1">
    <property type="nucleotide sequence ID" value="NZ_QOKW01000008.1"/>
</dbReference>
<sequence>MIRLDGATIHLEGACPVEEAERLLELLQTGTPTGFDLGGCRSVHTAVLQLLLASPLPIRMPPAESLLAALLAGRFGQPEPGGPEPDGPEPNGR</sequence>
<reference evidence="2 3" key="1">
    <citation type="submission" date="2018-07" db="EMBL/GenBank/DDBJ databases">
        <title>Genome sequence of Azospirillum sp. ATCC 49961.</title>
        <authorList>
            <person name="Sant'Anna F.H."/>
            <person name="Baldani J.I."/>
            <person name="Zilli J.E."/>
            <person name="Reis V.M."/>
            <person name="Hartmann A."/>
            <person name="Cruz L."/>
            <person name="de Souza E.M."/>
            <person name="de Oliveira Pedrosa F."/>
            <person name="Passaglia L.M.P."/>
        </authorList>
    </citation>
    <scope>NUCLEOTIDE SEQUENCE [LARGE SCALE GENOMIC DNA]</scope>
    <source>
        <strain evidence="2 3">ATCC 49961</strain>
    </source>
</reference>
<accession>A0A9W7TY87</accession>
<gene>
    <name evidence="2" type="ORF">DS843_13095</name>
</gene>
<proteinExistence type="predicted"/>
<evidence type="ECO:0000256" key="1">
    <source>
        <dbReference type="SAM" id="MobiDB-lite"/>
    </source>
</evidence>
<dbReference type="EMBL" id="QOKW01000008">
    <property type="protein sequence ID" value="KAA0680764.1"/>
    <property type="molecule type" value="Genomic_DNA"/>
</dbReference>
<keyword evidence="3" id="KW-1185">Reference proteome</keyword>
<comment type="caution">
    <text evidence="2">The sequence shown here is derived from an EMBL/GenBank/DDBJ whole genome shotgun (WGS) entry which is preliminary data.</text>
</comment>
<dbReference type="Proteomes" id="UP000480854">
    <property type="component" value="Unassembled WGS sequence"/>
</dbReference>
<dbReference type="OrthoDB" id="7585928at2"/>
<name>A0A9W7TY87_9PROT</name>
<protein>
    <recommendedName>
        <fullName evidence="4">STAS domain-containing protein</fullName>
    </recommendedName>
</protein>
<feature type="region of interest" description="Disordered" evidence="1">
    <location>
        <begin position="74"/>
        <end position="93"/>
    </location>
</feature>
<dbReference type="AlphaFoldDB" id="A0A9W7TY87"/>
<evidence type="ECO:0000313" key="3">
    <source>
        <dbReference type="Proteomes" id="UP000480854"/>
    </source>
</evidence>
<evidence type="ECO:0008006" key="4">
    <source>
        <dbReference type="Google" id="ProtNLM"/>
    </source>
</evidence>